<gene>
    <name evidence="2" type="ORF">CTER_5085</name>
</gene>
<dbReference type="AlphaFoldDB" id="S0FHF2"/>
<dbReference type="STRING" id="1195236.CTER_5085"/>
<proteinExistence type="predicted"/>
<evidence type="ECO:0000313" key="3">
    <source>
        <dbReference type="Proteomes" id="UP000014155"/>
    </source>
</evidence>
<accession>S0FHF2</accession>
<organism evidence="2 3">
    <name type="scientific">Ruminiclostridium cellobioparum subsp. termitidis CT1112</name>
    <dbReference type="NCBI Taxonomy" id="1195236"/>
    <lineage>
        <taxon>Bacteria</taxon>
        <taxon>Bacillati</taxon>
        <taxon>Bacillota</taxon>
        <taxon>Clostridia</taxon>
        <taxon>Eubacteriales</taxon>
        <taxon>Oscillospiraceae</taxon>
        <taxon>Ruminiclostridium</taxon>
    </lineage>
</organism>
<evidence type="ECO:0000256" key="1">
    <source>
        <dbReference type="SAM" id="Phobius"/>
    </source>
</evidence>
<protein>
    <submittedName>
        <fullName evidence="2">Putative cation transporter</fullName>
    </submittedName>
</protein>
<feature type="transmembrane region" description="Helical" evidence="1">
    <location>
        <begin position="234"/>
        <end position="257"/>
    </location>
</feature>
<feature type="transmembrane region" description="Helical" evidence="1">
    <location>
        <begin position="94"/>
        <end position="122"/>
    </location>
</feature>
<feature type="transmembrane region" description="Helical" evidence="1">
    <location>
        <begin position="134"/>
        <end position="153"/>
    </location>
</feature>
<comment type="caution">
    <text evidence="2">The sequence shown here is derived from an EMBL/GenBank/DDBJ whole genome shotgun (WGS) entry which is preliminary data.</text>
</comment>
<feature type="transmembrane region" description="Helical" evidence="1">
    <location>
        <begin position="56"/>
        <end position="74"/>
    </location>
</feature>
<feature type="transmembrane region" description="Helical" evidence="1">
    <location>
        <begin position="30"/>
        <end position="49"/>
    </location>
</feature>
<dbReference type="Proteomes" id="UP000014155">
    <property type="component" value="Unassembled WGS sequence"/>
</dbReference>
<feature type="transmembrane region" description="Helical" evidence="1">
    <location>
        <begin position="296"/>
        <end position="316"/>
    </location>
</feature>
<dbReference type="PIRSF" id="PIRSF019205">
    <property type="entry name" value="DUF1646"/>
    <property type="match status" value="1"/>
</dbReference>
<feature type="transmembrane region" description="Helical" evidence="1">
    <location>
        <begin position="328"/>
        <end position="349"/>
    </location>
</feature>
<name>S0FHF2_RUMCE</name>
<keyword evidence="3" id="KW-1185">Reference proteome</keyword>
<keyword evidence="1" id="KW-0812">Transmembrane</keyword>
<dbReference type="EMBL" id="AORV01000068">
    <property type="protein sequence ID" value="EMS69301.1"/>
    <property type="molecule type" value="Genomic_DNA"/>
</dbReference>
<dbReference type="Pfam" id="PF07854">
    <property type="entry name" value="DUF1646"/>
    <property type="match status" value="1"/>
</dbReference>
<keyword evidence="1" id="KW-1133">Transmembrane helix</keyword>
<dbReference type="InterPro" id="IPR012443">
    <property type="entry name" value="DUF1646"/>
</dbReference>
<keyword evidence="1" id="KW-0472">Membrane</keyword>
<reference evidence="2 3" key="1">
    <citation type="journal article" date="2013" name="Genome Announc.">
        <title>Draft Genome Sequence of the Cellulolytic, Mesophilic, Anaerobic Bacterium Clostridium termitidis Strain CT1112 (DSM 5398).</title>
        <authorList>
            <person name="Lal S."/>
            <person name="Ramachandran U."/>
            <person name="Zhang X."/>
            <person name="Munir R."/>
            <person name="Sparling R."/>
            <person name="Levin D.B."/>
        </authorList>
    </citation>
    <scope>NUCLEOTIDE SEQUENCE [LARGE SCALE GENOMIC DNA]</scope>
    <source>
        <strain evidence="2 3">CT1112</strain>
    </source>
</reference>
<dbReference type="eggNOG" id="COG4756">
    <property type="taxonomic scope" value="Bacteria"/>
</dbReference>
<sequence length="350" mass="37767">MITGLIIVLALILVLPFAFRKIEHNLEYFLLVMGLSAAIISGSLSLELAEHIFMNYLLYFITAAVLIAGLIFRISVKKIKEFVIFATTKIPLPLFIFLLILVLGLLSSFITAIIAALILVEIVHALPVKHGRKVLLTIVACFSIGLGAALTPIGEPLSTIVVSALKADFFYLARNIGIYVIPGVIALALLGAFIAGRKEAAAGVSEEDVNLDIEEEILVQAESLKAVFVRALKIFLFVIALELLGSGFKPLINTYIIQLDSRILYWINMSSAVLDNATLAAAEISPAMSLKQIQSILMGLLLSGGMLIPGNIPNIISAGKLGIKSREWAKTGLPIGLSLLVIYFGIIFLI</sequence>
<dbReference type="PATRIC" id="fig|1195236.3.peg.5282"/>
<evidence type="ECO:0000313" key="2">
    <source>
        <dbReference type="EMBL" id="EMS69301.1"/>
    </source>
</evidence>
<feature type="transmembrane region" description="Helical" evidence="1">
    <location>
        <begin position="176"/>
        <end position="195"/>
    </location>
</feature>
<dbReference type="RefSeq" id="WP_004630609.1">
    <property type="nucleotide sequence ID" value="NZ_AORV01000068.1"/>
</dbReference>